<proteinExistence type="predicted"/>
<evidence type="ECO:0000313" key="1">
    <source>
        <dbReference type="EMBL" id="KKN22379.1"/>
    </source>
</evidence>
<dbReference type="EMBL" id="LAZR01003067">
    <property type="protein sequence ID" value="KKN22379.1"/>
    <property type="molecule type" value="Genomic_DNA"/>
</dbReference>
<organism evidence="1">
    <name type="scientific">marine sediment metagenome</name>
    <dbReference type="NCBI Taxonomy" id="412755"/>
    <lineage>
        <taxon>unclassified sequences</taxon>
        <taxon>metagenomes</taxon>
        <taxon>ecological metagenomes</taxon>
    </lineage>
</organism>
<name>A0A0F9NX26_9ZZZZ</name>
<comment type="caution">
    <text evidence="1">The sequence shown here is derived from an EMBL/GenBank/DDBJ whole genome shotgun (WGS) entry which is preliminary data.</text>
</comment>
<protein>
    <submittedName>
        <fullName evidence="1">Uncharacterized protein</fullName>
    </submittedName>
</protein>
<dbReference type="AlphaFoldDB" id="A0A0F9NX26"/>
<sequence length="242" mass="26103">MPRGQPDFGIYTETPVASGISDPGEAAARLGSINVYDRRGWTVWMDDFEAPSFKWISFVSPPGALPVLVTTASWRGAQSVYLNAVAGAGGISGMLKIFPLLRLGRLGIEFWTRGVTVSPGYLGLVFDIFDGTNQSRAEVRADFLADTVSIVTPAGTIVIDTGAFPLLALMPFVPIKIVVDMDDDTYTRLMIGHQEYDISAHALVPVGATTNRLIRAQFSLNGAAGGDSYAWLENFILTQNEP</sequence>
<reference evidence="1" key="1">
    <citation type="journal article" date="2015" name="Nature">
        <title>Complex archaea that bridge the gap between prokaryotes and eukaryotes.</title>
        <authorList>
            <person name="Spang A."/>
            <person name="Saw J.H."/>
            <person name="Jorgensen S.L."/>
            <person name="Zaremba-Niedzwiedzka K."/>
            <person name="Martijn J."/>
            <person name="Lind A.E."/>
            <person name="van Eijk R."/>
            <person name="Schleper C."/>
            <person name="Guy L."/>
            <person name="Ettema T.J."/>
        </authorList>
    </citation>
    <scope>NUCLEOTIDE SEQUENCE</scope>
</reference>
<gene>
    <name evidence="1" type="ORF">LCGC14_0915710</name>
</gene>
<accession>A0A0F9NX26</accession>